<feature type="coiled-coil region" evidence="1">
    <location>
        <begin position="688"/>
        <end position="715"/>
    </location>
</feature>
<sequence>MKILAIRGKNLASLEKAFEIDFTAEPLKSAGIFAITGSTGSGKSTLLDALCLALFDQTPRTSHASENILIRDVGDKTLSQRDCRNILRRGTSEGYAEVDFVSLSRETFRARWSVKRAYNKAEGSMQSSEIRLRNLSTGHEEPGRKTELLARIVDLIGLTFDQFTRSVLLAQGDFATFLKARQPEKAELLEKLTGTDIYSRLSIAIYEKSKNAGAELEAVTRHIESIERLSEEQRRAYETEKSEVTHELTELKKTIDRLTAQLKWQTEHTRLCDEQKQADHRLAQARQAIAEARERYDYIVQIDRVQEIRDTFKHLENLRHTLSESQADLQTAVRRQAENEPLLTEAIRAVADCEQEQTQLMDKQQQIAPQIVRARELDVLISKAKKDLEEVRRELKDAQERKVKTEEDIRCIQETLAQTQTELITREEWFKTHRDFELIAARMDLLLSLIAEAQTVHKQKQRNEQTLERSKQILSDREKKMERLRQEAERLNKMMPAEIATLRAQLKEGMPCPVCGSLHHPVASLAETQRMKEQELEQAKADNARQTEEVTSDLEIRKDEITKLSALIENYTAQYTATYRKLEEHLITLPGWQTFFERATLAEYLITRKTEWDNASTALTEAQEQLKRLKIDLENGRVRIQETDRIWKVTTGKNEHCRNILEQWQAERQTVLRGKPADAAEKYFTDNLSLITSKIKKLNEKRNLLSAEQKSLSDHIAQRRQDLAKFVAEEETLQKAVETWMAGKDGITRERLPELLSKSNAWIQAEKKALNSLTEAETTARATLAERNKNLTLHYESNDRPTDQNTTNEALQACLQERKLQTEERTRRQTELEVVLTTNARNEKQVETLEKERQAKYTHAENWQKLNTLLGSASGNKFKEIAQGYTLDTLLGYANRHLRELTSRYKLQRVPGSLALQVVDLDMLNEVRTVHSLSGGESFLISLALALGLSSLSSNRMNVESLFIDEGFGSLDNDTLGVAMDALERLQTQGRKIGVISHVSEMTERIAVRINLTKTSNGKSEIKIRATEPKG</sequence>
<feature type="coiled-coil region" evidence="1">
    <location>
        <begin position="467"/>
        <end position="494"/>
    </location>
</feature>
<evidence type="ECO:0000256" key="1">
    <source>
        <dbReference type="SAM" id="Coils"/>
    </source>
</evidence>
<organism evidence="3 4">
    <name type="scientific">Tannerella forsythia</name>
    <name type="common">Bacteroides forsythus</name>
    <dbReference type="NCBI Taxonomy" id="28112"/>
    <lineage>
        <taxon>Bacteria</taxon>
        <taxon>Pseudomonadati</taxon>
        <taxon>Bacteroidota</taxon>
        <taxon>Bacteroidia</taxon>
        <taxon>Bacteroidales</taxon>
        <taxon>Tannerellaceae</taxon>
        <taxon>Tannerella</taxon>
    </lineage>
</organism>
<feature type="domain" description="Rad50/SbcC-type AAA" evidence="2">
    <location>
        <begin position="6"/>
        <end position="227"/>
    </location>
</feature>
<dbReference type="EMBL" id="FMMM01000033">
    <property type="protein sequence ID" value="SCQ20171.1"/>
    <property type="molecule type" value="Genomic_DNA"/>
</dbReference>
<evidence type="ECO:0000313" key="3">
    <source>
        <dbReference type="EMBL" id="SCQ20171.1"/>
    </source>
</evidence>
<dbReference type="PANTHER" id="PTHR32114:SF2">
    <property type="entry name" value="ABC TRANSPORTER ABCH.3"/>
    <property type="match status" value="1"/>
</dbReference>
<protein>
    <submittedName>
        <fullName evidence="3">Nuclease SbcCD subunit C</fullName>
    </submittedName>
</protein>
<dbReference type="GO" id="GO:0016887">
    <property type="term" value="F:ATP hydrolysis activity"/>
    <property type="evidence" value="ECO:0007669"/>
    <property type="project" value="InterPro"/>
</dbReference>
<dbReference type="RefSeq" id="WP_074449652.1">
    <property type="nucleotide sequence ID" value="NZ_FMMM01000033.1"/>
</dbReference>
<dbReference type="Proteomes" id="UP000182057">
    <property type="component" value="Unassembled WGS sequence"/>
</dbReference>
<proteinExistence type="predicted"/>
<dbReference type="Pfam" id="PF13476">
    <property type="entry name" value="AAA_23"/>
    <property type="match status" value="1"/>
</dbReference>
<evidence type="ECO:0000259" key="2">
    <source>
        <dbReference type="Pfam" id="PF13476"/>
    </source>
</evidence>
<evidence type="ECO:0000313" key="4">
    <source>
        <dbReference type="Proteomes" id="UP000182057"/>
    </source>
</evidence>
<dbReference type="InterPro" id="IPR038729">
    <property type="entry name" value="Rad50/SbcC_AAA"/>
</dbReference>
<feature type="coiled-coil region" evidence="1">
    <location>
        <begin position="223"/>
        <end position="335"/>
    </location>
</feature>
<dbReference type="Gene3D" id="3.40.50.300">
    <property type="entry name" value="P-loop containing nucleotide triphosphate hydrolases"/>
    <property type="match status" value="2"/>
</dbReference>
<feature type="coiled-coil region" evidence="1">
    <location>
        <begin position="374"/>
        <end position="422"/>
    </location>
</feature>
<dbReference type="GO" id="GO:0006302">
    <property type="term" value="P:double-strand break repair"/>
    <property type="evidence" value="ECO:0007669"/>
    <property type="project" value="InterPro"/>
</dbReference>
<dbReference type="InterPro" id="IPR027417">
    <property type="entry name" value="P-loop_NTPase"/>
</dbReference>
<accession>A0A1D3UJ88</accession>
<feature type="coiled-coil region" evidence="1">
    <location>
        <begin position="522"/>
        <end position="549"/>
    </location>
</feature>
<dbReference type="SUPFAM" id="SSF52540">
    <property type="entry name" value="P-loop containing nucleoside triphosphate hydrolases"/>
    <property type="match status" value="1"/>
</dbReference>
<dbReference type="AlphaFoldDB" id="A0A1D3UJ88"/>
<dbReference type="OrthoDB" id="9795626at2"/>
<feature type="coiled-coil region" evidence="1">
    <location>
        <begin position="612"/>
        <end position="639"/>
    </location>
</feature>
<dbReference type="Pfam" id="PF13558">
    <property type="entry name" value="SbcC_Walker_B"/>
    <property type="match status" value="1"/>
</dbReference>
<keyword evidence="1" id="KW-0175">Coiled coil</keyword>
<gene>
    <name evidence="3" type="primary">sbcC</name>
    <name evidence="3" type="ORF">TFUB20_00944</name>
</gene>
<reference evidence="3 4" key="1">
    <citation type="submission" date="2016-09" db="EMBL/GenBank/DDBJ databases">
        <authorList>
            <person name="Capua I."/>
            <person name="De Benedictis P."/>
            <person name="Joannis T."/>
            <person name="Lombin L.H."/>
            <person name="Cattoli G."/>
        </authorList>
    </citation>
    <scope>NUCLEOTIDE SEQUENCE [LARGE SCALE GENOMIC DNA]</scope>
    <source>
        <strain evidence="3 4">UB20</strain>
    </source>
</reference>
<name>A0A1D3UJ88_TANFO</name>
<dbReference type="PANTHER" id="PTHR32114">
    <property type="entry name" value="ABC TRANSPORTER ABCH.3"/>
    <property type="match status" value="1"/>
</dbReference>